<dbReference type="Proteomes" id="UP000002280">
    <property type="component" value="Chromosome 6"/>
</dbReference>
<evidence type="ECO:0000313" key="3">
    <source>
        <dbReference type="Proteomes" id="UP000002280"/>
    </source>
</evidence>
<dbReference type="PANTHER" id="PTHR22168:SF3">
    <property type="entry name" value="TRANSMEMBRANE PROTEIN 26"/>
    <property type="match status" value="1"/>
</dbReference>
<evidence type="ECO:0000313" key="2">
    <source>
        <dbReference type="Ensembl" id="ENSMODP00000054582.1"/>
    </source>
</evidence>
<evidence type="ECO:0000256" key="1">
    <source>
        <dbReference type="SAM" id="Phobius"/>
    </source>
</evidence>
<organism evidence="2 3">
    <name type="scientific">Monodelphis domestica</name>
    <name type="common">Gray short-tailed opossum</name>
    <dbReference type="NCBI Taxonomy" id="13616"/>
    <lineage>
        <taxon>Eukaryota</taxon>
        <taxon>Metazoa</taxon>
        <taxon>Chordata</taxon>
        <taxon>Craniata</taxon>
        <taxon>Vertebrata</taxon>
        <taxon>Euteleostomi</taxon>
        <taxon>Mammalia</taxon>
        <taxon>Metatheria</taxon>
        <taxon>Didelphimorphia</taxon>
        <taxon>Didelphidae</taxon>
        <taxon>Monodelphis</taxon>
    </lineage>
</organism>
<name>A0A5F8H3Z9_MONDO</name>
<reference evidence="2" key="2">
    <citation type="submission" date="2025-08" db="UniProtKB">
        <authorList>
            <consortium name="Ensembl"/>
        </authorList>
    </citation>
    <scope>IDENTIFICATION</scope>
</reference>
<keyword evidence="3" id="KW-1185">Reference proteome</keyword>
<keyword evidence="1" id="KW-0812">Transmembrane</keyword>
<dbReference type="Ensembl" id="ENSMODT00000058008.1">
    <property type="protein sequence ID" value="ENSMODP00000054582.1"/>
    <property type="gene ID" value="ENSMODG00000040466.1"/>
</dbReference>
<reference evidence="2" key="3">
    <citation type="submission" date="2025-09" db="UniProtKB">
        <authorList>
            <consortium name="Ensembl"/>
        </authorList>
    </citation>
    <scope>IDENTIFICATION</scope>
</reference>
<dbReference type="Pfam" id="PF09772">
    <property type="entry name" value="Tmem26"/>
    <property type="match status" value="1"/>
</dbReference>
<dbReference type="OMA" id="YFWYLSC"/>
<feature type="transmembrane region" description="Helical" evidence="1">
    <location>
        <begin position="7"/>
        <end position="28"/>
    </location>
</feature>
<dbReference type="InterPro" id="IPR019169">
    <property type="entry name" value="Transmembrane_26"/>
</dbReference>
<dbReference type="AlphaFoldDB" id="A0A5F8H3Z9"/>
<keyword evidence="1" id="KW-1133">Transmembrane helix</keyword>
<reference evidence="2 3" key="1">
    <citation type="journal article" date="2007" name="Nature">
        <title>Genome of the marsupial Monodelphis domestica reveals innovation in non-coding sequences.</title>
        <authorList>
            <person name="Mikkelsen T.S."/>
            <person name="Wakefield M.J."/>
            <person name="Aken B."/>
            <person name="Amemiya C.T."/>
            <person name="Chang J.L."/>
            <person name="Duke S."/>
            <person name="Garber M."/>
            <person name="Gentles A.J."/>
            <person name="Goodstadt L."/>
            <person name="Heger A."/>
            <person name="Jurka J."/>
            <person name="Kamal M."/>
            <person name="Mauceli E."/>
            <person name="Searle S.M."/>
            <person name="Sharpe T."/>
            <person name="Baker M.L."/>
            <person name="Batzer M.A."/>
            <person name="Benos P.V."/>
            <person name="Belov K."/>
            <person name="Clamp M."/>
            <person name="Cook A."/>
            <person name="Cuff J."/>
            <person name="Das R."/>
            <person name="Davidow L."/>
            <person name="Deakin J.E."/>
            <person name="Fazzari M.J."/>
            <person name="Glass J.L."/>
            <person name="Grabherr M."/>
            <person name="Greally J.M."/>
            <person name="Gu W."/>
            <person name="Hore T.A."/>
            <person name="Huttley G.A."/>
            <person name="Kleber M."/>
            <person name="Jirtle R.L."/>
            <person name="Koina E."/>
            <person name="Lee J.T."/>
            <person name="Mahony S."/>
            <person name="Marra M.A."/>
            <person name="Miller R.D."/>
            <person name="Nicholls R.D."/>
            <person name="Oda M."/>
            <person name="Papenfuss A.T."/>
            <person name="Parra Z.E."/>
            <person name="Pollock D.D."/>
            <person name="Ray D.A."/>
            <person name="Schein J.E."/>
            <person name="Speed T.P."/>
            <person name="Thompson K."/>
            <person name="VandeBerg J.L."/>
            <person name="Wade C.M."/>
            <person name="Walker J.A."/>
            <person name="Waters P.D."/>
            <person name="Webber C."/>
            <person name="Weidman J.R."/>
            <person name="Xie X."/>
            <person name="Zody M.C."/>
            <person name="Baldwin J."/>
            <person name="Abdouelleil A."/>
            <person name="Abdulkadir J."/>
            <person name="Abebe A."/>
            <person name="Abera B."/>
            <person name="Abreu J."/>
            <person name="Acer S.C."/>
            <person name="Aftuck L."/>
            <person name="Alexander A."/>
            <person name="An P."/>
            <person name="Anderson E."/>
            <person name="Anderson S."/>
            <person name="Arachi H."/>
            <person name="Azer M."/>
            <person name="Bachantsang P."/>
            <person name="Barry A."/>
            <person name="Bayul T."/>
            <person name="Berlin A."/>
            <person name="Bessette D."/>
            <person name="Bloom T."/>
            <person name="Bloom T."/>
            <person name="Boguslavskiy L."/>
            <person name="Bonnet C."/>
            <person name="Boukhgalter B."/>
            <person name="Bourzgui I."/>
            <person name="Brown A."/>
            <person name="Cahill P."/>
            <person name="Channer S."/>
            <person name="Cheshatsang Y."/>
            <person name="Chuda L."/>
            <person name="Citroen M."/>
            <person name="Collymore A."/>
            <person name="Cooke P."/>
            <person name="Costello M."/>
            <person name="D'Aco K."/>
            <person name="Daza R."/>
            <person name="De Haan G."/>
            <person name="DeGray S."/>
            <person name="DeMaso C."/>
            <person name="Dhargay N."/>
            <person name="Dooley K."/>
            <person name="Dooley E."/>
            <person name="Doricent M."/>
            <person name="Dorje P."/>
            <person name="Dorjee K."/>
            <person name="Dupes A."/>
            <person name="Elong R."/>
            <person name="Falk J."/>
            <person name="Farina A."/>
            <person name="Faro S."/>
            <person name="Ferguson D."/>
            <person name="Fisher S."/>
            <person name="Foley C.D."/>
            <person name="Franke A."/>
            <person name="Friedrich D."/>
            <person name="Gadbois L."/>
            <person name="Gearin G."/>
            <person name="Gearin C.R."/>
            <person name="Giannoukos G."/>
            <person name="Goode T."/>
            <person name="Graham J."/>
            <person name="Grandbois E."/>
            <person name="Grewal S."/>
            <person name="Gyaltsen K."/>
            <person name="Hafez N."/>
            <person name="Hagos B."/>
            <person name="Hall J."/>
            <person name="Henson C."/>
            <person name="Hollinger A."/>
            <person name="Honan T."/>
            <person name="Huard M.D."/>
            <person name="Hughes L."/>
            <person name="Hurhula B."/>
            <person name="Husby M.E."/>
            <person name="Kamat A."/>
            <person name="Kanga B."/>
            <person name="Kashin S."/>
            <person name="Khazanovich D."/>
            <person name="Kisner P."/>
            <person name="Lance K."/>
            <person name="Lara M."/>
            <person name="Lee W."/>
            <person name="Lennon N."/>
            <person name="Letendre F."/>
            <person name="LeVine R."/>
            <person name="Lipovsky A."/>
            <person name="Liu X."/>
            <person name="Liu J."/>
            <person name="Liu S."/>
            <person name="Lokyitsang T."/>
            <person name="Lokyitsang Y."/>
            <person name="Lubonja R."/>
            <person name="Lui A."/>
            <person name="MacDonald P."/>
            <person name="Magnisalis V."/>
            <person name="Maru K."/>
            <person name="Matthews C."/>
            <person name="McCusker W."/>
            <person name="McDonough S."/>
            <person name="Mehta T."/>
            <person name="Meldrim J."/>
            <person name="Meneus L."/>
            <person name="Mihai O."/>
            <person name="Mihalev A."/>
            <person name="Mihova T."/>
            <person name="Mittelman R."/>
            <person name="Mlenga V."/>
            <person name="Montmayeur A."/>
            <person name="Mulrain L."/>
            <person name="Navidi A."/>
            <person name="Naylor J."/>
            <person name="Negash T."/>
            <person name="Nguyen T."/>
            <person name="Nguyen N."/>
            <person name="Nicol R."/>
            <person name="Norbu C."/>
            <person name="Norbu N."/>
            <person name="Novod N."/>
            <person name="O'Neill B."/>
            <person name="Osman S."/>
            <person name="Markiewicz E."/>
            <person name="Oyono O.L."/>
            <person name="Patti C."/>
            <person name="Phunkhang P."/>
            <person name="Pierre F."/>
            <person name="Priest M."/>
            <person name="Raghuraman S."/>
            <person name="Rege F."/>
            <person name="Reyes R."/>
            <person name="Rise C."/>
            <person name="Rogov P."/>
            <person name="Ross K."/>
            <person name="Ryan E."/>
            <person name="Settipalli S."/>
            <person name="Shea T."/>
            <person name="Sherpa N."/>
            <person name="Shi L."/>
            <person name="Shih D."/>
            <person name="Sparrow T."/>
            <person name="Spaulding J."/>
            <person name="Stalker J."/>
            <person name="Stange-Thomann N."/>
            <person name="Stavropoulos S."/>
            <person name="Stone C."/>
            <person name="Strader C."/>
            <person name="Tesfaye S."/>
            <person name="Thomson T."/>
            <person name="Thoulutsang Y."/>
            <person name="Thoulutsang D."/>
            <person name="Topham K."/>
            <person name="Topping I."/>
            <person name="Tsamla T."/>
            <person name="Vassiliev H."/>
            <person name="Vo A."/>
            <person name="Wangchuk T."/>
            <person name="Wangdi T."/>
            <person name="Weiand M."/>
            <person name="Wilkinson J."/>
            <person name="Wilson A."/>
            <person name="Yadav S."/>
            <person name="Young G."/>
            <person name="Yu Q."/>
            <person name="Zembek L."/>
            <person name="Zhong D."/>
            <person name="Zimmer A."/>
            <person name="Zwirko Z."/>
            <person name="Jaffe D.B."/>
            <person name="Alvarez P."/>
            <person name="Brockman W."/>
            <person name="Butler J."/>
            <person name="Chin C."/>
            <person name="Gnerre S."/>
            <person name="MacCallum I."/>
            <person name="Graves J.A."/>
            <person name="Ponting C.P."/>
            <person name="Breen M."/>
            <person name="Samollow P.B."/>
            <person name="Lander E.S."/>
            <person name="Lindblad-Toh K."/>
        </authorList>
    </citation>
    <scope>NUCLEOTIDE SEQUENCE [LARGE SCALE GENOMIC DNA]</scope>
</reference>
<dbReference type="STRING" id="13616.ENSMODP00000054582"/>
<dbReference type="GeneTree" id="ENSGT00940000170166"/>
<protein>
    <submittedName>
        <fullName evidence="2">Uncharacterized protein</fullName>
    </submittedName>
</protein>
<dbReference type="Bgee" id="ENSMODG00000040466">
    <property type="expression patterns" value="Expressed in lung and 10 other cell types or tissues"/>
</dbReference>
<keyword evidence="1" id="KW-0472">Membrane</keyword>
<proteinExistence type="predicted"/>
<accession>A0A5F8H3Z9</accession>
<sequence>MAPIVLFNALATRLLFGLYSLVGFWRVTEVKRDPRFWMLVLLLFPLLLETNKGKQKLWKWGGGGINP</sequence>
<dbReference type="InParanoid" id="A0A5F8H3Z9"/>
<dbReference type="PANTHER" id="PTHR22168">
    <property type="entry name" value="TMEM26 PROTEIN"/>
    <property type="match status" value="1"/>
</dbReference>